<sequence length="217" mass="25356">MFVIEYIPVPFFILDFNYQILDYSDASLVLSFDNSFMDLVDKESQAKVSKMLSKKEHASGRFEVNLIHKDSPVPVLYEISFTFLSSKSMYYVTCIQKIEDTKFIRHQMNIIREQLMQSDSEKFDQYKRKDWIQFFQPVLSDMQIANMLTDHKSLNEAIEKIGRIQDLFGVLKPDIIESGKIENLIYIEEELADLKATLDFYATLIPISKSSFGRKVE</sequence>
<dbReference type="OrthoDB" id="2869413at2"/>
<dbReference type="Proteomes" id="UP000276770">
    <property type="component" value="Unassembled WGS sequence"/>
</dbReference>
<protein>
    <submittedName>
        <fullName evidence="1">Uncharacterized protein</fullName>
    </submittedName>
</protein>
<dbReference type="RefSeq" id="WP_121682198.1">
    <property type="nucleotide sequence ID" value="NZ_RCVZ01000017.1"/>
</dbReference>
<organism evidence="1 2">
    <name type="scientific">Falsibacillus albus</name>
    <dbReference type="NCBI Taxonomy" id="2478915"/>
    <lineage>
        <taxon>Bacteria</taxon>
        <taxon>Bacillati</taxon>
        <taxon>Bacillota</taxon>
        <taxon>Bacilli</taxon>
        <taxon>Bacillales</taxon>
        <taxon>Bacillaceae</taxon>
        <taxon>Falsibacillus</taxon>
    </lineage>
</organism>
<evidence type="ECO:0000313" key="1">
    <source>
        <dbReference type="EMBL" id="RLQ93091.1"/>
    </source>
</evidence>
<dbReference type="AlphaFoldDB" id="A0A3L7JTZ5"/>
<comment type="caution">
    <text evidence="1">The sequence shown here is derived from an EMBL/GenBank/DDBJ whole genome shotgun (WGS) entry which is preliminary data.</text>
</comment>
<evidence type="ECO:0000313" key="2">
    <source>
        <dbReference type="Proteomes" id="UP000276770"/>
    </source>
</evidence>
<reference evidence="1 2" key="1">
    <citation type="submission" date="2018-10" db="EMBL/GenBank/DDBJ databases">
        <title>Falsibacillus sp. genome draft.</title>
        <authorList>
            <person name="Shi S."/>
        </authorList>
    </citation>
    <scope>NUCLEOTIDE SEQUENCE [LARGE SCALE GENOMIC DNA]</scope>
    <source>
        <strain evidence="1 2">GY 10110</strain>
    </source>
</reference>
<keyword evidence="2" id="KW-1185">Reference proteome</keyword>
<proteinExistence type="predicted"/>
<accession>A0A3L7JTZ5</accession>
<name>A0A3L7JTZ5_9BACI</name>
<dbReference type="EMBL" id="RCVZ01000017">
    <property type="protein sequence ID" value="RLQ93091.1"/>
    <property type="molecule type" value="Genomic_DNA"/>
</dbReference>
<gene>
    <name evidence="1" type="ORF">D9X91_18845</name>
</gene>